<keyword evidence="2" id="KW-0963">Cytoplasm</keyword>
<dbReference type="InterPro" id="IPR007581">
    <property type="entry name" value="Endonuclease-V"/>
</dbReference>
<evidence type="ECO:0000256" key="1">
    <source>
        <dbReference type="ARBA" id="ARBA00004496"/>
    </source>
</evidence>
<keyword evidence="7" id="KW-1185">Reference proteome</keyword>
<organism evidence="6 7">
    <name type="scientific">Leptomonas seymouri</name>
    <dbReference type="NCBI Taxonomy" id="5684"/>
    <lineage>
        <taxon>Eukaryota</taxon>
        <taxon>Discoba</taxon>
        <taxon>Euglenozoa</taxon>
        <taxon>Kinetoplastea</taxon>
        <taxon>Metakinetoplastina</taxon>
        <taxon>Trypanosomatida</taxon>
        <taxon>Trypanosomatidae</taxon>
        <taxon>Leishmaniinae</taxon>
        <taxon>Leptomonas</taxon>
    </lineage>
</organism>
<dbReference type="EMBL" id="LJSK01000046">
    <property type="protein sequence ID" value="KPI88595.1"/>
    <property type="molecule type" value="Genomic_DNA"/>
</dbReference>
<dbReference type="Pfam" id="PF04493">
    <property type="entry name" value="Endonuclease_5"/>
    <property type="match status" value="1"/>
</dbReference>
<evidence type="ECO:0000256" key="5">
    <source>
        <dbReference type="ARBA" id="ARBA00022801"/>
    </source>
</evidence>
<evidence type="ECO:0000256" key="3">
    <source>
        <dbReference type="ARBA" id="ARBA00022722"/>
    </source>
</evidence>
<dbReference type="VEuPathDB" id="TriTrypDB:Lsey_0046_0310"/>
<dbReference type="Proteomes" id="UP000038009">
    <property type="component" value="Unassembled WGS sequence"/>
</dbReference>
<comment type="subcellular location">
    <subcellularLocation>
        <location evidence="1">Cytoplasm</location>
    </subcellularLocation>
</comment>
<proteinExistence type="predicted"/>
<dbReference type="GO" id="GO:0005737">
    <property type="term" value="C:cytoplasm"/>
    <property type="evidence" value="ECO:0007669"/>
    <property type="project" value="UniProtKB-SubCell"/>
</dbReference>
<dbReference type="CDD" id="cd06559">
    <property type="entry name" value="Endonuclease_V"/>
    <property type="match status" value="1"/>
</dbReference>
<protein>
    <submittedName>
        <fullName evidence="6">Putative endonuclease V</fullName>
    </submittedName>
</protein>
<keyword evidence="3" id="KW-0540">Nuclease</keyword>
<dbReference type="PANTHER" id="PTHR28511:SF1">
    <property type="entry name" value="ENDONUCLEASE V"/>
    <property type="match status" value="1"/>
</dbReference>
<dbReference type="GO" id="GO:0006281">
    <property type="term" value="P:DNA repair"/>
    <property type="evidence" value="ECO:0007669"/>
    <property type="project" value="InterPro"/>
</dbReference>
<evidence type="ECO:0000256" key="2">
    <source>
        <dbReference type="ARBA" id="ARBA00022490"/>
    </source>
</evidence>
<dbReference type="Gene3D" id="3.30.2170.10">
    <property type="entry name" value="archaeoglobus fulgidus dsm 4304 superfamily"/>
    <property type="match status" value="1"/>
</dbReference>
<dbReference type="GO" id="GO:0016891">
    <property type="term" value="F:RNA endonuclease activity producing 5'-phosphomonoesters, hydrolytic mechanism"/>
    <property type="evidence" value="ECO:0007669"/>
    <property type="project" value="TreeGrafter"/>
</dbReference>
<accession>A0A0N1ILN9</accession>
<keyword evidence="4 6" id="KW-0255">Endonuclease</keyword>
<dbReference type="GO" id="GO:0003727">
    <property type="term" value="F:single-stranded RNA binding"/>
    <property type="evidence" value="ECO:0007669"/>
    <property type="project" value="TreeGrafter"/>
</dbReference>
<dbReference type="PANTHER" id="PTHR28511">
    <property type="entry name" value="ENDONUCLEASE V"/>
    <property type="match status" value="1"/>
</dbReference>
<keyword evidence="5" id="KW-0378">Hydrolase</keyword>
<evidence type="ECO:0000256" key="4">
    <source>
        <dbReference type="ARBA" id="ARBA00022759"/>
    </source>
</evidence>
<name>A0A0N1ILN9_LEPSE</name>
<evidence type="ECO:0000313" key="6">
    <source>
        <dbReference type="EMBL" id="KPI88595.1"/>
    </source>
</evidence>
<dbReference type="AlphaFoldDB" id="A0A0N1ILN9"/>
<gene>
    <name evidence="6" type="ORF">ABL78_2328</name>
</gene>
<dbReference type="GO" id="GO:0005730">
    <property type="term" value="C:nucleolus"/>
    <property type="evidence" value="ECO:0007669"/>
    <property type="project" value="TreeGrafter"/>
</dbReference>
<dbReference type="OMA" id="RCTLREP"/>
<reference evidence="6 7" key="1">
    <citation type="journal article" date="2015" name="PLoS Pathog.">
        <title>Leptomonas seymouri: Adaptations to the Dixenous Life Cycle Analyzed by Genome Sequencing, Transcriptome Profiling and Co-infection with Leishmania donovani.</title>
        <authorList>
            <person name="Kraeva N."/>
            <person name="Butenko A."/>
            <person name="Hlavacova J."/>
            <person name="Kostygov A."/>
            <person name="Myskova J."/>
            <person name="Grybchuk D."/>
            <person name="Lestinova T."/>
            <person name="Votypka J."/>
            <person name="Volf P."/>
            <person name="Opperdoes F."/>
            <person name="Flegontov P."/>
            <person name="Lukes J."/>
            <person name="Yurchenko V."/>
        </authorList>
    </citation>
    <scope>NUCLEOTIDE SEQUENCE [LARGE SCALE GENOMIC DNA]</scope>
    <source>
        <strain evidence="6 7">ATCC 30220</strain>
    </source>
</reference>
<comment type="caution">
    <text evidence="6">The sequence shown here is derived from an EMBL/GenBank/DDBJ whole genome shotgun (WGS) entry which is preliminary data.</text>
</comment>
<evidence type="ECO:0000313" key="7">
    <source>
        <dbReference type="Proteomes" id="UP000038009"/>
    </source>
</evidence>
<sequence length="392" mass="42089">MSHAAAVHADGGVHAADTRVVDSLLEEKKAAWAQEQCRLAQCAVVPRSELYWCTDTPLHLAGGVDEVYVHKRFSLTGLEAALASLHDPTAAARDREELGSSCPPGWSALLRQLQWDIAQQARYCEERQRQQQQQSAIGGDADSALESLSPASLAGALPELKYIGGVDISFVPGTDDGIACIAILRYPSLEVVKTYMHRCTLREPYISTYLAFREIQPVCELFDEVRVELEATHTMPQLLVVDGNGVHHPRRCGLATHLGVELDIPTIGCSKNILQMDGITRESVEAAFLKNVAVAAATPSPPTSKLQLVLPLVGASTPVQLYGYAVHSPLSKGKKSIFVSPGHGVGFAVATALIVTMLRYRIPEPIRAADLGSRAFIRDSLAPAAAADTTGA</sequence>
<dbReference type="OrthoDB" id="20018at2759"/>